<dbReference type="NCBIfam" id="TIGR00768">
    <property type="entry name" value="rimK_fam"/>
    <property type="match status" value="1"/>
</dbReference>
<evidence type="ECO:0000256" key="2">
    <source>
        <dbReference type="ARBA" id="ARBA00006239"/>
    </source>
</evidence>
<dbReference type="EMBL" id="CAGS01000396">
    <property type="protein sequence ID" value="CCF85141.1"/>
    <property type="molecule type" value="Genomic_DNA"/>
</dbReference>
<dbReference type="PANTHER" id="PTHR21621">
    <property type="entry name" value="RIBOSOMAL PROTEIN S6 MODIFICATION PROTEIN"/>
    <property type="match status" value="1"/>
</dbReference>
<dbReference type="SUPFAM" id="SSF52440">
    <property type="entry name" value="PreATP-grasp domain"/>
    <property type="match status" value="1"/>
</dbReference>
<keyword evidence="4" id="KW-0028">Amino-acid biosynthesis</keyword>
<dbReference type="InterPro" id="IPR016185">
    <property type="entry name" value="PreATP-grasp_dom_sf"/>
</dbReference>
<name>I4EKC9_9BACT</name>
<dbReference type="InterPro" id="IPR013815">
    <property type="entry name" value="ATP_grasp_subdomain_1"/>
</dbReference>
<evidence type="ECO:0000259" key="11">
    <source>
        <dbReference type="PROSITE" id="PS50975"/>
    </source>
</evidence>
<evidence type="ECO:0000256" key="8">
    <source>
        <dbReference type="ARBA" id="ARBA00022842"/>
    </source>
</evidence>
<dbReference type="GO" id="GO:0005524">
    <property type="term" value="F:ATP binding"/>
    <property type="evidence" value="ECO:0007669"/>
    <property type="project" value="UniProtKB-UniRule"/>
</dbReference>
<dbReference type="InterPro" id="IPR011761">
    <property type="entry name" value="ATP-grasp"/>
</dbReference>
<dbReference type="Gene3D" id="3.40.50.20">
    <property type="match status" value="1"/>
</dbReference>
<reference evidence="12 13" key="1">
    <citation type="journal article" date="2012" name="ISME J.">
        <title>Nitrification expanded: discovery, physiology and genomics of a nitrite-oxidizing bacterium from the phylum Chloroflexi.</title>
        <authorList>
            <person name="Sorokin D.Y."/>
            <person name="Lucker S."/>
            <person name="Vejmelkova D."/>
            <person name="Kostrikina N.A."/>
            <person name="Kleerebezem R."/>
            <person name="Rijpstra W.I."/>
            <person name="Damste J.S."/>
            <person name="Le Paslier D."/>
            <person name="Muyzer G."/>
            <person name="Wagner M."/>
            <person name="van Loosdrecht M.C."/>
            <person name="Daims H."/>
        </authorList>
    </citation>
    <scope>NUCLEOTIDE SEQUENCE [LARGE SCALE GENOMIC DNA]</scope>
    <source>
        <strain evidence="13">none</strain>
    </source>
</reference>
<evidence type="ECO:0000256" key="9">
    <source>
        <dbReference type="ARBA" id="ARBA00029440"/>
    </source>
</evidence>
<dbReference type="OrthoDB" id="9786585at2"/>
<evidence type="ECO:0000256" key="1">
    <source>
        <dbReference type="ARBA" id="ARBA00001946"/>
    </source>
</evidence>
<evidence type="ECO:0000256" key="3">
    <source>
        <dbReference type="ARBA" id="ARBA00022598"/>
    </source>
</evidence>
<dbReference type="PANTHER" id="PTHR21621:SF0">
    <property type="entry name" value="BETA-CITRYLGLUTAMATE SYNTHASE B-RELATED"/>
    <property type="match status" value="1"/>
</dbReference>
<keyword evidence="5" id="KW-0479">Metal-binding</keyword>
<accession>I4EKC9</accession>
<comment type="caution">
    <text evidence="12">The sequence shown here is derived from an EMBL/GenBank/DDBJ whole genome shotgun (WGS) entry which is preliminary data.</text>
</comment>
<dbReference type="InterPro" id="IPR004666">
    <property type="entry name" value="Rp_bS6_RimK/Lys_biosynth_LsyX"/>
</dbReference>
<dbReference type="GO" id="GO:0005737">
    <property type="term" value="C:cytoplasm"/>
    <property type="evidence" value="ECO:0007669"/>
    <property type="project" value="TreeGrafter"/>
</dbReference>
<dbReference type="FunFam" id="3.30.1490.20:FF:000025">
    <property type="entry name" value="Alpha-aminoadipate--LysW ligase LysX protein"/>
    <property type="match status" value="1"/>
</dbReference>
<dbReference type="Gene3D" id="3.30.470.20">
    <property type="entry name" value="ATP-grasp fold, B domain"/>
    <property type="match status" value="1"/>
</dbReference>
<dbReference type="Pfam" id="PF22626">
    <property type="entry name" value="LysX_preATP_grasp"/>
    <property type="match status" value="1"/>
</dbReference>
<dbReference type="Gene3D" id="3.30.1490.20">
    <property type="entry name" value="ATP-grasp fold, A domain"/>
    <property type="match status" value="1"/>
</dbReference>
<dbReference type="Pfam" id="PF08443">
    <property type="entry name" value="RimK"/>
    <property type="match status" value="1"/>
</dbReference>
<dbReference type="RefSeq" id="WP_008479833.1">
    <property type="nucleotide sequence ID" value="NZ_CAGS01000396.1"/>
</dbReference>
<dbReference type="InterPro" id="IPR013651">
    <property type="entry name" value="ATP-grasp_RimK-type"/>
</dbReference>
<evidence type="ECO:0000313" key="13">
    <source>
        <dbReference type="Proteomes" id="UP000004221"/>
    </source>
</evidence>
<comment type="pathway">
    <text evidence="9">Amino-acid biosynthesis.</text>
</comment>
<keyword evidence="8" id="KW-0460">Magnesium</keyword>
<evidence type="ECO:0000256" key="5">
    <source>
        <dbReference type="ARBA" id="ARBA00022723"/>
    </source>
</evidence>
<dbReference type="GO" id="GO:0009432">
    <property type="term" value="P:SOS response"/>
    <property type="evidence" value="ECO:0007669"/>
    <property type="project" value="TreeGrafter"/>
</dbReference>
<evidence type="ECO:0000256" key="4">
    <source>
        <dbReference type="ARBA" id="ARBA00022605"/>
    </source>
</evidence>
<keyword evidence="6 10" id="KW-0547">Nucleotide-binding</keyword>
<keyword evidence="13" id="KW-1185">Reference proteome</keyword>
<dbReference type="InterPro" id="IPR054562">
    <property type="entry name" value="LysX/ArgX_preATP_grasp"/>
</dbReference>
<feature type="domain" description="ATP-grasp" evidence="11">
    <location>
        <begin position="95"/>
        <end position="279"/>
    </location>
</feature>
<dbReference type="GO" id="GO:0046872">
    <property type="term" value="F:metal ion binding"/>
    <property type="evidence" value="ECO:0007669"/>
    <property type="project" value="UniProtKB-KW"/>
</dbReference>
<dbReference type="InterPro" id="IPR011870">
    <property type="entry name" value="LysX_arch"/>
</dbReference>
<dbReference type="SUPFAM" id="SSF56059">
    <property type="entry name" value="Glutathione synthetase ATP-binding domain-like"/>
    <property type="match status" value="1"/>
</dbReference>
<comment type="similarity">
    <text evidence="2">Belongs to the RimK family. LysX subfamily.</text>
</comment>
<keyword evidence="7 10" id="KW-0067">ATP-binding</keyword>
<dbReference type="PROSITE" id="PS50975">
    <property type="entry name" value="ATP_GRASP"/>
    <property type="match status" value="1"/>
</dbReference>
<gene>
    <name evidence="12" type="primary">lysX</name>
    <name evidence="12" type="ORF">NITHO_4550002</name>
</gene>
<comment type="cofactor">
    <cofactor evidence="1">
        <name>Mg(2+)</name>
        <dbReference type="ChEBI" id="CHEBI:18420"/>
    </cofactor>
</comment>
<evidence type="ECO:0000313" key="12">
    <source>
        <dbReference type="EMBL" id="CCF85141.1"/>
    </source>
</evidence>
<organism evidence="12 13">
    <name type="scientific">Nitrolancea hollandica Lb</name>
    <dbReference type="NCBI Taxonomy" id="1129897"/>
    <lineage>
        <taxon>Bacteria</taxon>
        <taxon>Pseudomonadati</taxon>
        <taxon>Thermomicrobiota</taxon>
        <taxon>Thermomicrobia</taxon>
        <taxon>Sphaerobacterales</taxon>
        <taxon>Sphaerobacterineae</taxon>
        <taxon>Sphaerobacteraceae</taxon>
        <taxon>Nitrolancea</taxon>
    </lineage>
</organism>
<evidence type="ECO:0000256" key="10">
    <source>
        <dbReference type="PROSITE-ProRule" id="PRU00409"/>
    </source>
</evidence>
<dbReference type="GO" id="GO:0018169">
    <property type="term" value="F:ribosomal S6-glutamic acid ligase activity"/>
    <property type="evidence" value="ECO:0007669"/>
    <property type="project" value="TreeGrafter"/>
</dbReference>
<evidence type="ECO:0000256" key="6">
    <source>
        <dbReference type="ARBA" id="ARBA00022741"/>
    </source>
</evidence>
<dbReference type="AlphaFoldDB" id="I4EKC9"/>
<dbReference type="Proteomes" id="UP000004221">
    <property type="component" value="Unassembled WGS sequence"/>
</dbReference>
<protein>
    <submittedName>
        <fullName evidence="12">Alpha-aminoadipate--lysW ligase lysX</fullName>
    </submittedName>
</protein>
<evidence type="ECO:0000256" key="7">
    <source>
        <dbReference type="ARBA" id="ARBA00022840"/>
    </source>
</evidence>
<dbReference type="GO" id="GO:0009085">
    <property type="term" value="P:lysine biosynthetic process"/>
    <property type="evidence" value="ECO:0007669"/>
    <property type="project" value="InterPro"/>
</dbReference>
<keyword evidence="3 12" id="KW-0436">Ligase</keyword>
<dbReference type="NCBIfam" id="TIGR02144">
    <property type="entry name" value="LysX_arch"/>
    <property type="match status" value="1"/>
</dbReference>
<dbReference type="FunFam" id="3.30.470.20:FF:000058">
    <property type="entry name" value="Alpha-aminoadipate--LysW ligase LysX protein"/>
    <property type="match status" value="1"/>
</dbReference>
<sequence length="303" mass="32900">MRPTPHVAIVHGPLRAEERLLFAEFTRRGIAFDRIDDRNTVFDLDGGRLHYDVAIGRSVSQQRTFHTLTILDAWGIPTINRPSVIEICNDKLRSSAAFTAAGLPQPRIIAAFTPESALEAIESLGYPVVLKPPVGSWGRLLARVNDRAAAEALLEHKRVLGSFHHGTFYIQEYIDKPERDIRAFVVGGETICAIYRSSSHWITNTARGGSAANCPVTPELADLCERAAAAVGGGILAIDFFEHPDRGLLVNEINATMEFRNSIDTTGVNIPGRMVDYALQLASEGRCGEAAPSDEETAGIAGA</sequence>
<proteinExistence type="inferred from homology"/>